<dbReference type="PANTHER" id="PTHR46577:SF1">
    <property type="entry name" value="HTH-TYPE TRANSCRIPTIONAL REGULATORY PROTEIN GABR"/>
    <property type="match status" value="1"/>
</dbReference>
<dbReference type="EMBL" id="BAAAXZ010000029">
    <property type="protein sequence ID" value="GAA2914298.1"/>
    <property type="molecule type" value="Genomic_DNA"/>
</dbReference>
<name>A0ABN3WFK6_STRTU</name>
<dbReference type="Proteomes" id="UP001501102">
    <property type="component" value="Unassembled WGS sequence"/>
</dbReference>
<gene>
    <name evidence="1" type="ORF">GCM10020221_07500</name>
</gene>
<dbReference type="InterPro" id="IPR015421">
    <property type="entry name" value="PyrdxlP-dep_Trfase_major"/>
</dbReference>
<evidence type="ECO:0000313" key="1">
    <source>
        <dbReference type="EMBL" id="GAA2914298.1"/>
    </source>
</evidence>
<reference evidence="1 2" key="1">
    <citation type="journal article" date="2019" name="Int. J. Syst. Evol. Microbiol.">
        <title>The Global Catalogue of Microorganisms (GCM) 10K type strain sequencing project: providing services to taxonomists for standard genome sequencing and annotation.</title>
        <authorList>
            <consortium name="The Broad Institute Genomics Platform"/>
            <consortium name="The Broad Institute Genome Sequencing Center for Infectious Disease"/>
            <person name="Wu L."/>
            <person name="Ma J."/>
        </authorList>
    </citation>
    <scope>NUCLEOTIDE SEQUENCE [LARGE SCALE GENOMIC DNA]</scope>
    <source>
        <strain evidence="1 2">JCM 4087</strain>
    </source>
</reference>
<dbReference type="InterPro" id="IPR051446">
    <property type="entry name" value="HTH_trans_reg/aminotransferase"/>
</dbReference>
<comment type="caution">
    <text evidence="1">The sequence shown here is derived from an EMBL/GenBank/DDBJ whole genome shotgun (WGS) entry which is preliminary data.</text>
</comment>
<dbReference type="Gene3D" id="3.40.640.10">
    <property type="entry name" value="Type I PLP-dependent aspartate aminotransferase-like (Major domain)"/>
    <property type="match status" value="1"/>
</dbReference>
<evidence type="ECO:0000313" key="2">
    <source>
        <dbReference type="Proteomes" id="UP001501102"/>
    </source>
</evidence>
<dbReference type="SUPFAM" id="SSF53383">
    <property type="entry name" value="PLP-dependent transferases"/>
    <property type="match status" value="1"/>
</dbReference>
<accession>A0ABN3WFK6</accession>
<dbReference type="InterPro" id="IPR015424">
    <property type="entry name" value="PyrdxlP-dep_Trfase"/>
</dbReference>
<keyword evidence="2" id="KW-1185">Reference proteome</keyword>
<sequence length="136" mass="14586">MEAKRFSDLGNPVLPQLVLARLLESGELERHLRFLRRRHHRRRDAMIEAIAAHLPGAVVHGAAAGVNLMVTFASGPADTEVAAAALERGVKVQPLSWHCQLPYAQGLVLGYAACPTAGIAEGVAVLGDLLSRPRIN</sequence>
<protein>
    <recommendedName>
        <fullName evidence="3">GntR family transcriptional regulator</fullName>
    </recommendedName>
</protein>
<evidence type="ECO:0008006" key="3">
    <source>
        <dbReference type="Google" id="ProtNLM"/>
    </source>
</evidence>
<dbReference type="PANTHER" id="PTHR46577">
    <property type="entry name" value="HTH-TYPE TRANSCRIPTIONAL REGULATORY PROTEIN GABR"/>
    <property type="match status" value="1"/>
</dbReference>
<proteinExistence type="predicted"/>
<organism evidence="1 2">
    <name type="scientific">Streptomyces thioluteus</name>
    <dbReference type="NCBI Taxonomy" id="66431"/>
    <lineage>
        <taxon>Bacteria</taxon>
        <taxon>Bacillati</taxon>
        <taxon>Actinomycetota</taxon>
        <taxon>Actinomycetes</taxon>
        <taxon>Kitasatosporales</taxon>
        <taxon>Streptomycetaceae</taxon>
        <taxon>Streptomyces</taxon>
    </lineage>
</organism>